<dbReference type="EMBL" id="JADCKL010000003">
    <property type="protein sequence ID" value="MBE5062931.1"/>
    <property type="molecule type" value="Genomic_DNA"/>
</dbReference>
<feature type="transmembrane region" description="Helical" evidence="1">
    <location>
        <begin position="265"/>
        <end position="283"/>
    </location>
</feature>
<feature type="transmembrane region" description="Helical" evidence="1">
    <location>
        <begin position="472"/>
        <end position="491"/>
    </location>
</feature>
<dbReference type="InterPro" id="IPR056071">
    <property type="entry name" value="DUF7654"/>
</dbReference>
<feature type="transmembrane region" description="Helical" evidence="1">
    <location>
        <begin position="211"/>
        <end position="233"/>
    </location>
</feature>
<proteinExistence type="predicted"/>
<evidence type="ECO:0000256" key="1">
    <source>
        <dbReference type="SAM" id="Phobius"/>
    </source>
</evidence>
<feature type="transmembrane region" description="Helical" evidence="1">
    <location>
        <begin position="290"/>
        <end position="307"/>
    </location>
</feature>
<feature type="transmembrane region" description="Helical" evidence="1">
    <location>
        <begin position="522"/>
        <end position="542"/>
    </location>
</feature>
<evidence type="ECO:0000313" key="4">
    <source>
        <dbReference type="EMBL" id="MBE5062931.1"/>
    </source>
</evidence>
<feature type="transmembrane region" description="Helical" evidence="1">
    <location>
        <begin position="12"/>
        <end position="33"/>
    </location>
</feature>
<feature type="transmembrane region" description="Helical" evidence="1">
    <location>
        <begin position="554"/>
        <end position="573"/>
    </location>
</feature>
<feature type="transmembrane region" description="Helical" evidence="1">
    <location>
        <begin position="406"/>
        <end position="427"/>
    </location>
</feature>
<feature type="transmembrane region" description="Helical" evidence="1">
    <location>
        <begin position="498"/>
        <end position="516"/>
    </location>
</feature>
<protein>
    <recommendedName>
        <fullName evidence="6">Glycosyltransferase RgtA/B/C/D-like domain-containing protein</fullName>
    </recommendedName>
</protein>
<feature type="transmembrane region" description="Helical" evidence="1">
    <location>
        <begin position="240"/>
        <end position="259"/>
    </location>
</feature>
<feature type="domain" description="DUF7654" evidence="2">
    <location>
        <begin position="581"/>
        <end position="721"/>
    </location>
</feature>
<organism evidence="4 5">
    <name type="scientific">Claveliimonas monacensis</name>
    <dbReference type="NCBI Taxonomy" id="2779351"/>
    <lineage>
        <taxon>Bacteria</taxon>
        <taxon>Bacillati</taxon>
        <taxon>Bacillota</taxon>
        <taxon>Clostridia</taxon>
        <taxon>Lachnospirales</taxon>
        <taxon>Lachnospiraceae</taxon>
        <taxon>Claveliimonas</taxon>
    </lineage>
</organism>
<name>A0ABR9RJ14_9FIRM</name>
<keyword evidence="1" id="KW-0472">Membrane</keyword>
<reference evidence="4 5" key="1">
    <citation type="submission" date="2020-10" db="EMBL/GenBank/DDBJ databases">
        <title>ChiBAC.</title>
        <authorList>
            <person name="Zenner C."/>
            <person name="Hitch T.C.A."/>
            <person name="Clavel T."/>
        </authorList>
    </citation>
    <scope>NUCLEOTIDE SEQUENCE [LARGE SCALE GENOMIC DNA]</scope>
    <source>
        <strain evidence="4 5">DSM 108991</strain>
    </source>
</reference>
<gene>
    <name evidence="4" type="ORF">INF30_06615</name>
</gene>
<feature type="transmembrane region" description="Helical" evidence="1">
    <location>
        <begin position="62"/>
        <end position="82"/>
    </location>
</feature>
<evidence type="ECO:0000259" key="2">
    <source>
        <dbReference type="Pfam" id="PF24672"/>
    </source>
</evidence>
<keyword evidence="5" id="KW-1185">Reference proteome</keyword>
<dbReference type="RefSeq" id="WP_226394644.1">
    <property type="nucleotide sequence ID" value="NZ_JADCKL010000003.1"/>
</dbReference>
<dbReference type="Pfam" id="PF24672">
    <property type="entry name" value="DUF7654"/>
    <property type="match status" value="1"/>
</dbReference>
<feature type="transmembrane region" description="Helical" evidence="1">
    <location>
        <begin position="341"/>
        <end position="360"/>
    </location>
</feature>
<feature type="transmembrane region" description="Helical" evidence="1">
    <location>
        <begin position="94"/>
        <end position="111"/>
    </location>
</feature>
<dbReference type="Proteomes" id="UP000758652">
    <property type="component" value="Unassembled WGS sequence"/>
</dbReference>
<dbReference type="Pfam" id="PF24677">
    <property type="entry name" value="DUF7657"/>
    <property type="match status" value="1"/>
</dbReference>
<keyword evidence="1" id="KW-0812">Transmembrane</keyword>
<dbReference type="InterPro" id="IPR056074">
    <property type="entry name" value="DUF7657"/>
</dbReference>
<feature type="domain" description="DUF7657" evidence="3">
    <location>
        <begin position="95"/>
        <end position="488"/>
    </location>
</feature>
<sequence length="723" mass="83141">MNKRKKIEKKDIFEALIIGFLFSVLVLFVYKIGRNTDFFFYNNEEGITLKKTIELFRQYTKISFFVGLIGSWAFFTFAYIFLNNINKKYFDIIYKYRYAIALLLLGIGVFFEISGSSISSLCGALGVDVEQSGLMFRVANPYRSDEFGLNTIFAIAQEKNLDDSYPYISNIVRGTSTDMYIVYGQPVKDIGILFRPFHWGYLLFGSEKGLAFFWCGRLIFLFMVSFEFGRLFLKNRKKLAVVYAVFIAMSPVLQWWFAINGLAEMLIFGQLCSIMLYLFMRTASVWKGMIYSFVFFWSGCVYILLFYPAWQVVFGYAYLGVFVWIIIENRKQFIWKGKADIISILIPALCCGGILLFLIYRSWDTIQSVMNTVYPGNRIDTNKLEIWKILCGTYNMYLPLTDSQMVIPWGFIDLFPLNIILAGYVLFKKRKKDGMLIIMLAIDLILIVFFTLPVPEILMKVTLLSLTTCDRALIGIQFLNIIVLFRSVSLLDDGIKSGRVIVAAIIYAFAVVMIFSETVDSIPLSLIMKVGMFLAMCIFSFLLCNSHKEKESRILISFTIMVFLVAGGLVNPIQKGLSMVERSNILGEITEIVEEDNEAKWISVDLPYPETNISLLAGASTINSTNVYPTLERWEMLDPDGVYTDVYNRYAHITINLKVDEKTEFELVAPDHFLINLNVNDLEKLEVKYILSREDLTSYSNDNVLIENIKKVDGYFIYEINYL</sequence>
<keyword evidence="1" id="KW-1133">Transmembrane helix</keyword>
<comment type="caution">
    <text evidence="4">The sequence shown here is derived from an EMBL/GenBank/DDBJ whole genome shotgun (WGS) entry which is preliminary data.</text>
</comment>
<evidence type="ECO:0000259" key="3">
    <source>
        <dbReference type="Pfam" id="PF24677"/>
    </source>
</evidence>
<evidence type="ECO:0000313" key="5">
    <source>
        <dbReference type="Proteomes" id="UP000758652"/>
    </source>
</evidence>
<evidence type="ECO:0008006" key="6">
    <source>
        <dbReference type="Google" id="ProtNLM"/>
    </source>
</evidence>
<accession>A0ABR9RJ14</accession>
<feature type="transmembrane region" description="Helical" evidence="1">
    <location>
        <begin position="434"/>
        <end position="452"/>
    </location>
</feature>
<feature type="transmembrane region" description="Helical" evidence="1">
    <location>
        <begin position="313"/>
        <end position="329"/>
    </location>
</feature>